<organism evidence="2 3">
    <name type="scientific">Orchesella dallaii</name>
    <dbReference type="NCBI Taxonomy" id="48710"/>
    <lineage>
        <taxon>Eukaryota</taxon>
        <taxon>Metazoa</taxon>
        <taxon>Ecdysozoa</taxon>
        <taxon>Arthropoda</taxon>
        <taxon>Hexapoda</taxon>
        <taxon>Collembola</taxon>
        <taxon>Entomobryomorpha</taxon>
        <taxon>Entomobryoidea</taxon>
        <taxon>Orchesellidae</taxon>
        <taxon>Orchesellinae</taxon>
        <taxon>Orchesella</taxon>
    </lineage>
</organism>
<sequence>MRFLVFAYAVLVACVAIDGALSLPVFHRRNEDKLHQIGSTIQNDLHLNPVTQWIPTRNPKPLSTQSDHIVLSNKRSKRSAEEEPFPHFYKRIFMELPAHELDGGNEGKINESVSKDDVSFLSTFPQWIQFPVLMSKLPRNTETVITQSDRLAPTYTRTKRSERESFYDDINKAAKATLNLLRINSDSQGPIIPDSIKNDWPIDQVFRPRIKRSPQESWHHWWYGTVWPVIKGKNTMG</sequence>
<evidence type="ECO:0000313" key="3">
    <source>
        <dbReference type="Proteomes" id="UP001642540"/>
    </source>
</evidence>
<dbReference type="Proteomes" id="UP001642540">
    <property type="component" value="Unassembled WGS sequence"/>
</dbReference>
<proteinExistence type="predicted"/>
<keyword evidence="3" id="KW-1185">Reference proteome</keyword>
<feature type="chain" id="PRO_5046216801" evidence="1">
    <location>
        <begin position="23"/>
        <end position="237"/>
    </location>
</feature>
<dbReference type="EMBL" id="CAXLJM020000051">
    <property type="protein sequence ID" value="CAL8115878.1"/>
    <property type="molecule type" value="Genomic_DNA"/>
</dbReference>
<evidence type="ECO:0000313" key="2">
    <source>
        <dbReference type="EMBL" id="CAL8115878.1"/>
    </source>
</evidence>
<evidence type="ECO:0000256" key="1">
    <source>
        <dbReference type="SAM" id="SignalP"/>
    </source>
</evidence>
<comment type="caution">
    <text evidence="2">The sequence shown here is derived from an EMBL/GenBank/DDBJ whole genome shotgun (WGS) entry which is preliminary data.</text>
</comment>
<reference evidence="2 3" key="1">
    <citation type="submission" date="2024-08" db="EMBL/GenBank/DDBJ databases">
        <authorList>
            <person name="Cucini C."/>
            <person name="Frati F."/>
        </authorList>
    </citation>
    <scope>NUCLEOTIDE SEQUENCE [LARGE SCALE GENOMIC DNA]</scope>
</reference>
<protein>
    <submittedName>
        <fullName evidence="2">Uncharacterized protein</fullName>
    </submittedName>
</protein>
<accession>A0ABP1R1A6</accession>
<keyword evidence="1" id="KW-0732">Signal</keyword>
<feature type="signal peptide" evidence="1">
    <location>
        <begin position="1"/>
        <end position="22"/>
    </location>
</feature>
<gene>
    <name evidence="2" type="ORF">ODALV1_LOCUS17051</name>
</gene>
<name>A0ABP1R1A6_9HEXA</name>